<dbReference type="InterPro" id="IPR053853">
    <property type="entry name" value="FitA-like_RHH"/>
</dbReference>
<dbReference type="Proteomes" id="UP000427769">
    <property type="component" value="Chromosome"/>
</dbReference>
<proteinExistence type="predicted"/>
<dbReference type="GO" id="GO:0006355">
    <property type="term" value="P:regulation of DNA-templated transcription"/>
    <property type="evidence" value="ECO:0007669"/>
    <property type="project" value="InterPro"/>
</dbReference>
<gene>
    <name evidence="2" type="ORF">DSCW_02230</name>
</gene>
<evidence type="ECO:0000313" key="3">
    <source>
        <dbReference type="Proteomes" id="UP000427769"/>
    </source>
</evidence>
<dbReference type="Pfam" id="PF22513">
    <property type="entry name" value="FitA-like_RHH"/>
    <property type="match status" value="1"/>
</dbReference>
<dbReference type="Gene3D" id="1.10.1220.10">
    <property type="entry name" value="Met repressor-like"/>
    <property type="match status" value="1"/>
</dbReference>
<evidence type="ECO:0000313" key="2">
    <source>
        <dbReference type="EMBL" id="BBO72806.1"/>
    </source>
</evidence>
<dbReference type="InterPro" id="IPR013321">
    <property type="entry name" value="Arc_rbn_hlx_hlx"/>
</dbReference>
<dbReference type="AlphaFoldDB" id="A0A5K7YTY4"/>
<organism evidence="2 3">
    <name type="scientific">Desulfosarcina widdelii</name>
    <dbReference type="NCBI Taxonomy" id="947919"/>
    <lineage>
        <taxon>Bacteria</taxon>
        <taxon>Pseudomonadati</taxon>
        <taxon>Thermodesulfobacteriota</taxon>
        <taxon>Desulfobacteria</taxon>
        <taxon>Desulfobacterales</taxon>
        <taxon>Desulfosarcinaceae</taxon>
        <taxon>Desulfosarcina</taxon>
    </lineage>
</organism>
<sequence length="90" mass="9992">MATITLRNLDESLKASLRMNAAANSRSMEEEVRQILKRHLLRERCKKGVGSRIANRFSKVGGIDLPKVSRSYPRGVSDGFVDETNGETTA</sequence>
<evidence type="ECO:0000259" key="1">
    <source>
        <dbReference type="Pfam" id="PF22513"/>
    </source>
</evidence>
<name>A0A5K7YTY4_9BACT</name>
<reference evidence="2 3" key="1">
    <citation type="submission" date="2019-11" db="EMBL/GenBank/DDBJ databases">
        <title>Comparative genomics of hydrocarbon-degrading Desulfosarcina strains.</title>
        <authorList>
            <person name="Watanabe M."/>
            <person name="Kojima H."/>
            <person name="Fukui M."/>
        </authorList>
    </citation>
    <scope>NUCLEOTIDE SEQUENCE [LARGE SCALE GENOMIC DNA]</scope>
    <source>
        <strain evidence="2 3">PP31</strain>
    </source>
</reference>
<accession>A0A5K7YTY4</accession>
<dbReference type="RefSeq" id="WP_176603276.1">
    <property type="nucleotide sequence ID" value="NZ_AP021875.1"/>
</dbReference>
<dbReference type="InterPro" id="IPR010985">
    <property type="entry name" value="Ribbon_hlx_hlx"/>
</dbReference>
<dbReference type="SUPFAM" id="SSF47598">
    <property type="entry name" value="Ribbon-helix-helix"/>
    <property type="match status" value="1"/>
</dbReference>
<keyword evidence="3" id="KW-1185">Reference proteome</keyword>
<protein>
    <submittedName>
        <fullName evidence="2">Plasmid stabilization protein</fullName>
    </submittedName>
</protein>
<feature type="domain" description="Antitoxin FitA-like ribbon-helix-helix" evidence="1">
    <location>
        <begin position="2"/>
        <end position="39"/>
    </location>
</feature>
<dbReference type="KEGG" id="dwd:DSCW_02230"/>
<dbReference type="EMBL" id="AP021875">
    <property type="protein sequence ID" value="BBO72806.1"/>
    <property type="molecule type" value="Genomic_DNA"/>
</dbReference>